<feature type="compositionally biased region" description="Low complexity" evidence="1">
    <location>
        <begin position="47"/>
        <end position="66"/>
    </location>
</feature>
<reference evidence="3 4" key="1">
    <citation type="submission" date="2018-03" db="EMBL/GenBank/DDBJ databases">
        <title>Genome sequencing of Ottowia sp.</title>
        <authorList>
            <person name="Kim S.-J."/>
            <person name="Heo J."/>
            <person name="Kwon S.-W."/>
        </authorList>
    </citation>
    <scope>NUCLEOTIDE SEQUENCE [LARGE SCALE GENOMIC DNA]</scope>
    <source>
        <strain evidence="3 4">KADR8-3</strain>
    </source>
</reference>
<dbReference type="AlphaFoldDB" id="A0A2S0MBW2"/>
<evidence type="ECO:0000256" key="2">
    <source>
        <dbReference type="SAM" id="SignalP"/>
    </source>
</evidence>
<sequence>MAAKLGPVFHQTERLSRMTQRNLRTVPAALLMTTALSWSLPTLAQTGSATGAAPSRSASSTAPAAGRSGGSGLHPGTTLAPGAAAAGTSTGRPPATMGTAPAAGGTNSTGAPSGSGSGGLPPGFEPAMPGAKSSAPAAPNAGGSYQAPGARP</sequence>
<dbReference type="KEGG" id="otk:C6570_03320"/>
<evidence type="ECO:0000256" key="1">
    <source>
        <dbReference type="SAM" id="MobiDB-lite"/>
    </source>
</evidence>
<proteinExistence type="predicted"/>
<gene>
    <name evidence="3" type="ORF">C6570_03320</name>
</gene>
<accession>A0A2S0MBW2</accession>
<feature type="region of interest" description="Disordered" evidence="1">
    <location>
        <begin position="45"/>
        <end position="152"/>
    </location>
</feature>
<dbReference type="Proteomes" id="UP000239709">
    <property type="component" value="Chromosome"/>
</dbReference>
<feature type="compositionally biased region" description="Low complexity" evidence="1">
    <location>
        <begin position="126"/>
        <end position="144"/>
    </location>
</feature>
<keyword evidence="2" id="KW-0732">Signal</keyword>
<organism evidence="3 4">
    <name type="scientific">Ottowia oryzae</name>
    <dbReference type="NCBI Taxonomy" id="2109914"/>
    <lineage>
        <taxon>Bacteria</taxon>
        <taxon>Pseudomonadati</taxon>
        <taxon>Pseudomonadota</taxon>
        <taxon>Betaproteobacteria</taxon>
        <taxon>Burkholderiales</taxon>
        <taxon>Comamonadaceae</taxon>
        <taxon>Ottowia</taxon>
    </lineage>
</organism>
<evidence type="ECO:0000313" key="3">
    <source>
        <dbReference type="EMBL" id="AVO33392.1"/>
    </source>
</evidence>
<dbReference type="EMBL" id="CP027666">
    <property type="protein sequence ID" value="AVO33392.1"/>
    <property type="molecule type" value="Genomic_DNA"/>
</dbReference>
<protein>
    <recommendedName>
        <fullName evidence="5">Translation initiation factor IF-2</fullName>
    </recommendedName>
</protein>
<evidence type="ECO:0000313" key="4">
    <source>
        <dbReference type="Proteomes" id="UP000239709"/>
    </source>
</evidence>
<name>A0A2S0MBW2_9BURK</name>
<feature type="chain" id="PRO_5015589920" description="Translation initiation factor IF-2" evidence="2">
    <location>
        <begin position="45"/>
        <end position="152"/>
    </location>
</feature>
<keyword evidence="4" id="KW-1185">Reference proteome</keyword>
<feature type="compositionally biased region" description="Low complexity" evidence="1">
    <location>
        <begin position="75"/>
        <end position="112"/>
    </location>
</feature>
<evidence type="ECO:0008006" key="5">
    <source>
        <dbReference type="Google" id="ProtNLM"/>
    </source>
</evidence>
<feature type="signal peptide" evidence="2">
    <location>
        <begin position="1"/>
        <end position="44"/>
    </location>
</feature>